<dbReference type="GO" id="GO:0008474">
    <property type="term" value="F:palmitoyl-(protein) hydrolase activity"/>
    <property type="evidence" value="ECO:0007669"/>
    <property type="project" value="TreeGrafter"/>
</dbReference>
<dbReference type="InterPro" id="IPR050565">
    <property type="entry name" value="LYPA1-2/EST-like"/>
</dbReference>
<dbReference type="GO" id="GO:0005737">
    <property type="term" value="C:cytoplasm"/>
    <property type="evidence" value="ECO:0007669"/>
    <property type="project" value="TreeGrafter"/>
</dbReference>
<evidence type="ECO:0000256" key="1">
    <source>
        <dbReference type="ARBA" id="ARBA00006499"/>
    </source>
</evidence>
<gene>
    <name evidence="3" type="ORF">BDV96DRAFT_568928</name>
</gene>
<accession>A0A6A5ZJ10</accession>
<dbReference type="GO" id="GO:0052689">
    <property type="term" value="F:carboxylic ester hydrolase activity"/>
    <property type="evidence" value="ECO:0007669"/>
    <property type="project" value="TreeGrafter"/>
</dbReference>
<protein>
    <submittedName>
        <fullName evidence="3">Phospholipase/carboxylesterase family protein-like protein</fullName>
    </submittedName>
</protein>
<dbReference type="OrthoDB" id="2418081at2759"/>
<dbReference type="InterPro" id="IPR003140">
    <property type="entry name" value="PLipase/COase/thioEstase"/>
</dbReference>
<dbReference type="SUPFAM" id="SSF53474">
    <property type="entry name" value="alpha/beta-Hydrolases"/>
    <property type="match status" value="1"/>
</dbReference>
<dbReference type="InterPro" id="IPR029058">
    <property type="entry name" value="AB_hydrolase_fold"/>
</dbReference>
<evidence type="ECO:0000313" key="4">
    <source>
        <dbReference type="Proteomes" id="UP000799770"/>
    </source>
</evidence>
<dbReference type="AlphaFoldDB" id="A0A6A5ZJ10"/>
<dbReference type="EMBL" id="ML977316">
    <property type="protein sequence ID" value="KAF2119024.1"/>
    <property type="molecule type" value="Genomic_DNA"/>
</dbReference>
<feature type="domain" description="Phospholipase/carboxylesterase/thioesterase" evidence="2">
    <location>
        <begin position="18"/>
        <end position="185"/>
    </location>
</feature>
<dbReference type="Gene3D" id="3.40.50.1820">
    <property type="entry name" value="alpha/beta hydrolase"/>
    <property type="match status" value="1"/>
</dbReference>
<name>A0A6A5ZJ10_9PLEO</name>
<reference evidence="3" key="1">
    <citation type="journal article" date="2020" name="Stud. Mycol.">
        <title>101 Dothideomycetes genomes: a test case for predicting lifestyles and emergence of pathogens.</title>
        <authorList>
            <person name="Haridas S."/>
            <person name="Albert R."/>
            <person name="Binder M."/>
            <person name="Bloem J."/>
            <person name="Labutti K."/>
            <person name="Salamov A."/>
            <person name="Andreopoulos B."/>
            <person name="Baker S."/>
            <person name="Barry K."/>
            <person name="Bills G."/>
            <person name="Bluhm B."/>
            <person name="Cannon C."/>
            <person name="Castanera R."/>
            <person name="Culley D."/>
            <person name="Daum C."/>
            <person name="Ezra D."/>
            <person name="Gonzalez J."/>
            <person name="Henrissat B."/>
            <person name="Kuo A."/>
            <person name="Liang C."/>
            <person name="Lipzen A."/>
            <person name="Lutzoni F."/>
            <person name="Magnuson J."/>
            <person name="Mondo S."/>
            <person name="Nolan M."/>
            <person name="Ohm R."/>
            <person name="Pangilinan J."/>
            <person name="Park H.-J."/>
            <person name="Ramirez L."/>
            <person name="Alfaro M."/>
            <person name="Sun H."/>
            <person name="Tritt A."/>
            <person name="Yoshinaga Y."/>
            <person name="Zwiers L.-H."/>
            <person name="Turgeon B."/>
            <person name="Goodwin S."/>
            <person name="Spatafora J."/>
            <person name="Crous P."/>
            <person name="Grigoriev I."/>
        </authorList>
    </citation>
    <scope>NUCLEOTIDE SEQUENCE</scope>
    <source>
        <strain evidence="3">CBS 627.86</strain>
    </source>
</reference>
<evidence type="ECO:0000313" key="3">
    <source>
        <dbReference type="EMBL" id="KAF2119024.1"/>
    </source>
</evidence>
<dbReference type="PANTHER" id="PTHR10655:SF64">
    <property type="entry name" value="PHOSPHOLIPASE_CARBOXYLESTERASE_THIOESTERASE DOMAIN-CONTAINING PROTEIN"/>
    <property type="match status" value="1"/>
</dbReference>
<feature type="domain" description="Phospholipase/carboxylesterase/thioesterase" evidence="2">
    <location>
        <begin position="231"/>
        <end position="297"/>
    </location>
</feature>
<comment type="similarity">
    <text evidence="1">Belongs to the AB hydrolase superfamily. AB hydrolase 2 family.</text>
</comment>
<dbReference type="Pfam" id="PF02230">
    <property type="entry name" value="Abhydrolase_2"/>
    <property type="match status" value="2"/>
</dbReference>
<dbReference type="Proteomes" id="UP000799770">
    <property type="component" value="Unassembled WGS sequence"/>
</dbReference>
<evidence type="ECO:0000259" key="2">
    <source>
        <dbReference type="Pfam" id="PF02230"/>
    </source>
</evidence>
<dbReference type="PANTHER" id="PTHR10655">
    <property type="entry name" value="LYSOPHOSPHOLIPASE-RELATED"/>
    <property type="match status" value="1"/>
</dbReference>
<organism evidence="3 4">
    <name type="scientific">Lophiotrema nucula</name>
    <dbReference type="NCBI Taxonomy" id="690887"/>
    <lineage>
        <taxon>Eukaryota</taxon>
        <taxon>Fungi</taxon>
        <taxon>Dikarya</taxon>
        <taxon>Ascomycota</taxon>
        <taxon>Pezizomycotina</taxon>
        <taxon>Dothideomycetes</taxon>
        <taxon>Pleosporomycetidae</taxon>
        <taxon>Pleosporales</taxon>
        <taxon>Lophiotremataceae</taxon>
        <taxon>Lophiotrema</taxon>
    </lineage>
</organism>
<keyword evidence="4" id="KW-1185">Reference proteome</keyword>
<sequence>MPKSAAYLSPLIVRPLCEPHKTTFIVLHGRGSNAEKFSGPLLSHPVTVSSSASLDNQPQPFQKLFPHTKFIFPTASLRRATAFNRSIIHQWYDILPSPSSIAQALPPSHPDRVERDGLRESVLHLHSLIEHEVEELDGDAGRLVVMGLSQGCATMLAGCMNWNGPKLGAVVGMCGWLPMREGMADAIALHELQDQEADMFDRGSDGGIKKTKVDIAVEYMCDELGIERREEQNNSGWKDTPVFLGHGTDDEKVLCRLGQEAAEFLRGIDVDAIFRSYEGLGHWYSSNMLCDIMEFIKSRAE</sequence>
<proteinExistence type="inferred from homology"/>